<dbReference type="InterPro" id="IPR011990">
    <property type="entry name" value="TPR-like_helical_dom_sf"/>
</dbReference>
<keyword evidence="3" id="KW-1185">Reference proteome</keyword>
<dbReference type="GO" id="GO:0003677">
    <property type="term" value="F:DNA binding"/>
    <property type="evidence" value="ECO:0007669"/>
    <property type="project" value="InterPro"/>
</dbReference>
<sequence>MGRQPELDQIITLLLRSARLVTLIGPGGIGKTRLASEAVARFQRSTHTPVHWVRLARLAAGSGAAAVEEELAHALMETDFSSRSGWQAIIDALSSNDGRAGQTVLVMDNCEHVLDGVGEVADRLLGELPHLSILATSRGAIGWIDEHRFIVPPLSDEQAVALFKLRSELIGRPVISPDQREVIAAICRHVNNHPLYIRLAAARLVRQPLPVILADLTGEPTDDQRMWWMDAPRVGTDPRHRGVRDVISWSYDLCDVHEQVLLERMSVFAAGYDVNPEDSADGALDVGAELEAIEEVCSDPDGTVAPAAITRGMIGDLLDQLVDRSLVSIHITPTAVRYSLLESIRIFAQDRLARRSRDERPRLERRHLQYYRDKVAFAATHWCGPDELELVDSARAAWANISTAVDRAVLDPEQAVLALEICRGLLEMRLPFLGCSFREIRQWTERALSATTGLDTKVSKDRENAFSLLTWIALCQGVHEDAAVMLEECARLCLGDPTGSVDWRQSAASGSGLSAALECAWGFELLMVKSDPDAIAVFGRAVEKFREEGNIGRSVMAELFGAIAAGLLGTDDEAETLSTRHLARAEGYGGGWLVSWARLARAVALTRAGKLSEALHLERLALECMSRIRDQWGGLWAAQFRIWTLARVLESMRADKPDRARRTDVAVEIAQLAGGTSAFVAEAGIQFGSLRPFASASEQSLAIARETLGEKAFAAALAQGRELRMDRRELHSLAMGELPLRRQAPDPAVAWNQLSPAESDVAVLAAAGWTNTAIAVRRGSSIRTVDSQIASVLNKLTISSRDEIGRLVPPGLEDRVRAEALRRPERQRRPQL</sequence>
<evidence type="ECO:0000313" key="2">
    <source>
        <dbReference type="EMBL" id="PWV74524.1"/>
    </source>
</evidence>
<gene>
    <name evidence="2" type="ORF">DFR69_106335</name>
</gene>
<dbReference type="GO" id="GO:0006355">
    <property type="term" value="P:regulation of DNA-templated transcription"/>
    <property type="evidence" value="ECO:0007669"/>
    <property type="project" value="InterPro"/>
</dbReference>
<dbReference type="SUPFAM" id="SSF48452">
    <property type="entry name" value="TPR-like"/>
    <property type="match status" value="1"/>
</dbReference>
<dbReference type="InterPro" id="IPR027417">
    <property type="entry name" value="P-loop_NTPase"/>
</dbReference>
<dbReference type="Pfam" id="PF13401">
    <property type="entry name" value="AAA_22"/>
    <property type="match status" value="1"/>
</dbReference>
<feature type="domain" description="HTH luxR-type" evidence="1">
    <location>
        <begin position="747"/>
        <end position="812"/>
    </location>
</feature>
<organism evidence="2 3">
    <name type="scientific">Nocardia neocaledoniensis</name>
    <dbReference type="NCBI Taxonomy" id="236511"/>
    <lineage>
        <taxon>Bacteria</taxon>
        <taxon>Bacillati</taxon>
        <taxon>Actinomycetota</taxon>
        <taxon>Actinomycetes</taxon>
        <taxon>Mycobacteriales</taxon>
        <taxon>Nocardiaceae</taxon>
        <taxon>Nocardia</taxon>
    </lineage>
</organism>
<evidence type="ECO:0000313" key="3">
    <source>
        <dbReference type="Proteomes" id="UP000246410"/>
    </source>
</evidence>
<dbReference type="PANTHER" id="PTHR47691">
    <property type="entry name" value="REGULATOR-RELATED"/>
    <property type="match status" value="1"/>
</dbReference>
<dbReference type="SUPFAM" id="SSF46894">
    <property type="entry name" value="C-terminal effector domain of the bipartite response regulators"/>
    <property type="match status" value="1"/>
</dbReference>
<dbReference type="AlphaFoldDB" id="A0A317NIQ7"/>
<protein>
    <submittedName>
        <fullName evidence="2">Putative ATPase</fullName>
    </submittedName>
</protein>
<dbReference type="SMART" id="SM00421">
    <property type="entry name" value="HTH_LUXR"/>
    <property type="match status" value="1"/>
</dbReference>
<dbReference type="InterPro" id="IPR049945">
    <property type="entry name" value="AAA_22"/>
</dbReference>
<dbReference type="InterPro" id="IPR000792">
    <property type="entry name" value="Tscrpt_reg_LuxR_C"/>
</dbReference>
<dbReference type="Gene3D" id="1.10.10.10">
    <property type="entry name" value="Winged helix-like DNA-binding domain superfamily/Winged helix DNA-binding domain"/>
    <property type="match status" value="1"/>
</dbReference>
<dbReference type="PROSITE" id="PS50043">
    <property type="entry name" value="HTH_LUXR_2"/>
    <property type="match status" value="1"/>
</dbReference>
<accession>A0A317NIQ7</accession>
<dbReference type="PANTHER" id="PTHR47691:SF3">
    <property type="entry name" value="HTH-TYPE TRANSCRIPTIONAL REGULATOR RV0890C-RELATED"/>
    <property type="match status" value="1"/>
</dbReference>
<evidence type="ECO:0000259" key="1">
    <source>
        <dbReference type="PROSITE" id="PS50043"/>
    </source>
</evidence>
<dbReference type="Proteomes" id="UP000246410">
    <property type="component" value="Unassembled WGS sequence"/>
</dbReference>
<dbReference type="GO" id="GO:0016887">
    <property type="term" value="F:ATP hydrolysis activity"/>
    <property type="evidence" value="ECO:0007669"/>
    <property type="project" value="InterPro"/>
</dbReference>
<dbReference type="InterPro" id="IPR036388">
    <property type="entry name" value="WH-like_DNA-bd_sf"/>
</dbReference>
<dbReference type="Pfam" id="PF00196">
    <property type="entry name" value="GerE"/>
    <property type="match status" value="1"/>
</dbReference>
<comment type="caution">
    <text evidence="2">The sequence shown here is derived from an EMBL/GenBank/DDBJ whole genome shotgun (WGS) entry which is preliminary data.</text>
</comment>
<dbReference type="CDD" id="cd06170">
    <property type="entry name" value="LuxR_C_like"/>
    <property type="match status" value="1"/>
</dbReference>
<dbReference type="RefSeq" id="WP_167456330.1">
    <property type="nucleotide sequence ID" value="NZ_QGTL01000006.1"/>
</dbReference>
<dbReference type="SUPFAM" id="SSF52540">
    <property type="entry name" value="P-loop containing nucleoside triphosphate hydrolases"/>
    <property type="match status" value="1"/>
</dbReference>
<reference evidence="2 3" key="1">
    <citation type="submission" date="2018-05" db="EMBL/GenBank/DDBJ databases">
        <title>Genomic Encyclopedia of Type Strains, Phase IV (KMG-IV): sequencing the most valuable type-strain genomes for metagenomic binning, comparative biology and taxonomic classification.</title>
        <authorList>
            <person name="Goeker M."/>
        </authorList>
    </citation>
    <scope>NUCLEOTIDE SEQUENCE [LARGE SCALE GENOMIC DNA]</scope>
    <source>
        <strain evidence="2 3">DSM 44717</strain>
    </source>
</reference>
<dbReference type="EMBL" id="QGTL01000006">
    <property type="protein sequence ID" value="PWV74524.1"/>
    <property type="molecule type" value="Genomic_DNA"/>
</dbReference>
<name>A0A317NIQ7_9NOCA</name>
<dbReference type="InterPro" id="IPR016032">
    <property type="entry name" value="Sig_transdc_resp-reg_C-effctor"/>
</dbReference>
<proteinExistence type="predicted"/>
<dbReference type="Gene3D" id="3.40.50.300">
    <property type="entry name" value="P-loop containing nucleotide triphosphate hydrolases"/>
    <property type="match status" value="1"/>
</dbReference>